<dbReference type="AlphaFoldDB" id="A0A934QFC4"/>
<feature type="domain" description="Glycosyltransferase subfamily 4-like N-terminal" evidence="1">
    <location>
        <begin position="50"/>
        <end position="264"/>
    </location>
</feature>
<gene>
    <name evidence="2" type="ORF">CKO21_02030</name>
</gene>
<dbReference type="RefSeq" id="WP_081728856.1">
    <property type="nucleotide sequence ID" value="NZ_NRRE01000009.1"/>
</dbReference>
<proteinExistence type="predicted"/>
<dbReference type="Proteomes" id="UP000778970">
    <property type="component" value="Unassembled WGS sequence"/>
</dbReference>
<evidence type="ECO:0000313" key="2">
    <source>
        <dbReference type="EMBL" id="MBK1696023.1"/>
    </source>
</evidence>
<keyword evidence="3" id="KW-1185">Reference proteome</keyword>
<organism evidence="2 3">
    <name type="scientific">Rhodovibrio salinarum</name>
    <dbReference type="NCBI Taxonomy" id="1087"/>
    <lineage>
        <taxon>Bacteria</taxon>
        <taxon>Pseudomonadati</taxon>
        <taxon>Pseudomonadota</taxon>
        <taxon>Alphaproteobacteria</taxon>
        <taxon>Rhodospirillales</taxon>
        <taxon>Rhodovibrionaceae</taxon>
        <taxon>Rhodovibrio</taxon>
    </lineage>
</organism>
<evidence type="ECO:0000313" key="3">
    <source>
        <dbReference type="Proteomes" id="UP000778970"/>
    </source>
</evidence>
<evidence type="ECO:0000259" key="1">
    <source>
        <dbReference type="Pfam" id="PF13579"/>
    </source>
</evidence>
<name>A0A934QFC4_9PROT</name>
<reference evidence="2" key="1">
    <citation type="submission" date="2017-08" db="EMBL/GenBank/DDBJ databases">
        <authorList>
            <person name="Imhoff J.F."/>
            <person name="Rahn T."/>
            <person name="Kuenzel S."/>
            <person name="Neulinger S.C."/>
        </authorList>
    </citation>
    <scope>NUCLEOTIDE SEQUENCE</scope>
    <source>
        <strain evidence="2">DSM 9154</strain>
    </source>
</reference>
<comment type="caution">
    <text evidence="2">The sequence shown here is derived from an EMBL/GenBank/DDBJ whole genome shotgun (WGS) entry which is preliminary data.</text>
</comment>
<dbReference type="GO" id="GO:0016757">
    <property type="term" value="F:glycosyltransferase activity"/>
    <property type="evidence" value="ECO:0007669"/>
    <property type="project" value="UniProtKB-ARBA"/>
</dbReference>
<protein>
    <recommendedName>
        <fullName evidence="1">Glycosyltransferase subfamily 4-like N-terminal domain-containing protein</fullName>
    </recommendedName>
</protein>
<dbReference type="InterPro" id="IPR028098">
    <property type="entry name" value="Glyco_trans_4-like_N"/>
</dbReference>
<accession>A0A934QFC4</accession>
<dbReference type="Pfam" id="PF13579">
    <property type="entry name" value="Glyco_trans_4_4"/>
    <property type="match status" value="1"/>
</dbReference>
<reference evidence="2" key="2">
    <citation type="journal article" date="2020" name="Microorganisms">
        <title>Osmotic Adaptation and Compatible Solute Biosynthesis of Phototrophic Bacteria as Revealed from Genome Analyses.</title>
        <authorList>
            <person name="Imhoff J.F."/>
            <person name="Rahn T."/>
            <person name="Kunzel S."/>
            <person name="Keller A."/>
            <person name="Neulinger S.C."/>
        </authorList>
    </citation>
    <scope>NUCLEOTIDE SEQUENCE</scope>
    <source>
        <strain evidence="2">DSM 9154</strain>
    </source>
</reference>
<sequence length="483" mass="53515">MRGQASTPSRSSRNNRMTATRDQLLIWRDRSNMRLLLVTWYFPPTNTIAAVRLNELANHLSVVGHDVRVLTARNIPVSMGLSGKLPAERVVAASWCDLTRITRPVSGALRRLLVLMRPWGKSGNLVPSYSEMAGDAASAATTWRRQLRELLLFPDYYVGWIPPGLKAGRALTRDWTPDVIYASGPPFSALVLGWRLARGLGVPLVTEFRDRWSDDPYYPPGRLRAALDRWLEGRIVRGSRALVTVSEPWAETYRARFAKPVLTLYNGYDPELVDPARAERTSGGPLRVVYTGSIYPGRRDPAVLFEAIQRLGADPAQVLVEFYGTAPRHVWPIAERYGVSACVRVHPPVRQPEAVQKQLEADVLLLMQWDDPREQGNVPGKLFEYLGARRPVLLIGLEGGVPDRILTARAAGTRAQGAEQVARLLSGWMAEKQAHGSLPLLPESTSRGLSHADQFAQLPDFLTQVLAVSPTPAASRTAPRPAE</sequence>
<dbReference type="EMBL" id="NRRE01000009">
    <property type="protein sequence ID" value="MBK1696023.1"/>
    <property type="molecule type" value="Genomic_DNA"/>
</dbReference>
<dbReference type="SUPFAM" id="SSF53756">
    <property type="entry name" value="UDP-Glycosyltransferase/glycogen phosphorylase"/>
    <property type="match status" value="1"/>
</dbReference>
<dbReference type="Gene3D" id="3.40.50.2000">
    <property type="entry name" value="Glycogen Phosphorylase B"/>
    <property type="match status" value="2"/>
</dbReference>